<organism evidence="1">
    <name type="scientific">Lepeophtheirus salmonis</name>
    <name type="common">Salmon louse</name>
    <name type="synonym">Caligus salmonis</name>
    <dbReference type="NCBI Taxonomy" id="72036"/>
    <lineage>
        <taxon>Eukaryota</taxon>
        <taxon>Metazoa</taxon>
        <taxon>Ecdysozoa</taxon>
        <taxon>Arthropoda</taxon>
        <taxon>Crustacea</taxon>
        <taxon>Multicrustacea</taxon>
        <taxon>Hexanauplia</taxon>
        <taxon>Copepoda</taxon>
        <taxon>Siphonostomatoida</taxon>
        <taxon>Caligidae</taxon>
        <taxon>Lepeophtheirus</taxon>
    </lineage>
</organism>
<protein>
    <submittedName>
        <fullName evidence="1">Uncharacterized protein</fullName>
    </submittedName>
</protein>
<evidence type="ECO:0000313" key="1">
    <source>
        <dbReference type="EMBL" id="CDW29918.1"/>
    </source>
</evidence>
<sequence>MIQRRNHCTFITQ</sequence>
<reference evidence="1" key="1">
    <citation type="submission" date="2014-05" db="EMBL/GenBank/DDBJ databases">
        <authorList>
            <person name="Chronopoulou M."/>
        </authorList>
    </citation>
    <scope>NUCLEOTIDE SEQUENCE</scope>
    <source>
        <tissue evidence="1">Whole organism</tissue>
    </source>
</reference>
<name>A0A0K2TV58_LEPSM</name>
<dbReference type="EMBL" id="HACA01012557">
    <property type="protein sequence ID" value="CDW29918.1"/>
    <property type="molecule type" value="Transcribed_RNA"/>
</dbReference>
<proteinExistence type="predicted"/>
<accession>A0A0K2TV58</accession>